<keyword evidence="4" id="KW-1003">Cell membrane</keyword>
<reference evidence="9 10" key="1">
    <citation type="submission" date="2014-04" db="EMBL/GenBank/DDBJ databases">
        <title>Marinobacterium kochiensis sp. nov., isolated from sediment sample collected from Kochi backwaters in Kerala, India.</title>
        <authorList>
            <person name="Singh A."/>
            <person name="Pinnaka A.K."/>
        </authorList>
    </citation>
    <scope>NUCLEOTIDE SEQUENCE [LARGE SCALE GENOMIC DNA]</scope>
    <source>
        <strain evidence="9 10">AK27</strain>
    </source>
</reference>
<dbReference type="STRING" id="1232683.ADIMK_1368"/>
<evidence type="ECO:0000256" key="4">
    <source>
        <dbReference type="ARBA" id="ARBA00022475"/>
    </source>
</evidence>
<feature type="transmembrane region" description="Helical" evidence="8">
    <location>
        <begin position="235"/>
        <end position="254"/>
    </location>
</feature>
<keyword evidence="5 8" id="KW-0812">Transmembrane</keyword>
<dbReference type="RefSeq" id="WP_051692613.1">
    <property type="nucleotide sequence ID" value="NZ_JMQN01000016.1"/>
</dbReference>
<keyword evidence="3" id="KW-0813">Transport</keyword>
<dbReference type="GO" id="GO:0055085">
    <property type="term" value="P:transmembrane transport"/>
    <property type="evidence" value="ECO:0007669"/>
    <property type="project" value="InterPro"/>
</dbReference>
<evidence type="ECO:0000256" key="2">
    <source>
        <dbReference type="ARBA" id="ARBA00010145"/>
    </source>
</evidence>
<dbReference type="PANTHER" id="PTHR36838">
    <property type="entry name" value="AUXIN EFFLUX CARRIER FAMILY PROTEIN"/>
    <property type="match status" value="1"/>
</dbReference>
<feature type="transmembrane region" description="Helical" evidence="8">
    <location>
        <begin position="127"/>
        <end position="154"/>
    </location>
</feature>
<evidence type="ECO:0000313" key="10">
    <source>
        <dbReference type="Proteomes" id="UP000028252"/>
    </source>
</evidence>
<evidence type="ECO:0000256" key="7">
    <source>
        <dbReference type="ARBA" id="ARBA00023136"/>
    </source>
</evidence>
<comment type="caution">
    <text evidence="9">The sequence shown here is derived from an EMBL/GenBank/DDBJ whole genome shotgun (WGS) entry which is preliminary data.</text>
</comment>
<feature type="transmembrane region" description="Helical" evidence="8">
    <location>
        <begin position="6"/>
        <end position="28"/>
    </location>
</feature>
<keyword evidence="10" id="KW-1185">Reference proteome</keyword>
<dbReference type="PANTHER" id="PTHR36838:SF4">
    <property type="entry name" value="AUXIN EFFLUX CARRIER FAMILY PROTEIN"/>
    <property type="match status" value="1"/>
</dbReference>
<feature type="transmembrane region" description="Helical" evidence="8">
    <location>
        <begin position="201"/>
        <end position="223"/>
    </location>
</feature>
<organism evidence="9 10">
    <name type="scientific">Marinobacterium lacunae</name>
    <dbReference type="NCBI Taxonomy" id="1232683"/>
    <lineage>
        <taxon>Bacteria</taxon>
        <taxon>Pseudomonadati</taxon>
        <taxon>Pseudomonadota</taxon>
        <taxon>Gammaproteobacteria</taxon>
        <taxon>Oceanospirillales</taxon>
        <taxon>Oceanospirillaceae</taxon>
        <taxon>Marinobacterium</taxon>
    </lineage>
</organism>
<comment type="subcellular location">
    <subcellularLocation>
        <location evidence="1">Cell membrane</location>
        <topology evidence="1">Multi-pass membrane protein</topology>
    </subcellularLocation>
</comment>
<dbReference type="AlphaFoldDB" id="A0A081G109"/>
<dbReference type="Proteomes" id="UP000028252">
    <property type="component" value="Unassembled WGS sequence"/>
</dbReference>
<dbReference type="InterPro" id="IPR038770">
    <property type="entry name" value="Na+/solute_symporter_sf"/>
</dbReference>
<protein>
    <submittedName>
        <fullName evidence="9">Putative membrane protein</fullName>
    </submittedName>
</protein>
<proteinExistence type="inferred from homology"/>
<dbReference type="GO" id="GO:0005886">
    <property type="term" value="C:plasma membrane"/>
    <property type="evidence" value="ECO:0007669"/>
    <property type="project" value="UniProtKB-SubCell"/>
</dbReference>
<name>A0A081G109_9GAMM</name>
<dbReference type="PATRIC" id="fig|1232683.4.peg.1348"/>
<evidence type="ECO:0000256" key="8">
    <source>
        <dbReference type="SAM" id="Phobius"/>
    </source>
</evidence>
<comment type="similarity">
    <text evidence="2">Belongs to the auxin efflux carrier (TC 2.A.69) family.</text>
</comment>
<accession>A0A081G109</accession>
<feature type="transmembrane region" description="Helical" evidence="8">
    <location>
        <begin position="260"/>
        <end position="278"/>
    </location>
</feature>
<keyword evidence="6 8" id="KW-1133">Transmembrane helix</keyword>
<dbReference type="Pfam" id="PF03547">
    <property type="entry name" value="Mem_trans"/>
    <property type="match status" value="2"/>
</dbReference>
<sequence length="316" mass="33643">MSSQIAIFTQIFTVTGPVFAMLVIGMVLKRSRLIDDHFISVASVLSYKALMPTLLFFGILRADLNTALQPKLIGYFYLATVLSFGWAWLWARRTVPAENRGLYVQGAFRGNCGIVGLALAASQYGDYGISVGGVMAGLIIVLFNVLSVIVLGVYSTSFKADVRSVIKDLARNPLILSVLAGLLASSAGVTLPKWIMVSADYFSSMTLPLALVCVGGTLSLSAFIDSGRIALSSSLFKVLWTPALFTLVAVLLGFEGRDLGMLYLFLASPTAAVSYVMARASGSDGKLAANIIAISTAISVVTIMAGLYILQSFSFI</sequence>
<evidence type="ECO:0000313" key="9">
    <source>
        <dbReference type="EMBL" id="KEA64464.1"/>
    </source>
</evidence>
<dbReference type="Gene3D" id="1.20.1530.20">
    <property type="match status" value="1"/>
</dbReference>
<dbReference type="InterPro" id="IPR004776">
    <property type="entry name" value="Mem_transp_PIN-like"/>
</dbReference>
<evidence type="ECO:0000256" key="1">
    <source>
        <dbReference type="ARBA" id="ARBA00004651"/>
    </source>
</evidence>
<feature type="transmembrane region" description="Helical" evidence="8">
    <location>
        <begin position="72"/>
        <end position="90"/>
    </location>
</feature>
<keyword evidence="7 8" id="KW-0472">Membrane</keyword>
<evidence type="ECO:0000256" key="5">
    <source>
        <dbReference type="ARBA" id="ARBA00022692"/>
    </source>
</evidence>
<dbReference type="EMBL" id="JMQN01000016">
    <property type="protein sequence ID" value="KEA64464.1"/>
    <property type="molecule type" value="Genomic_DNA"/>
</dbReference>
<dbReference type="OrthoDB" id="9786439at2"/>
<feature type="transmembrane region" description="Helical" evidence="8">
    <location>
        <begin position="174"/>
        <end position="195"/>
    </location>
</feature>
<feature type="transmembrane region" description="Helical" evidence="8">
    <location>
        <begin position="40"/>
        <end position="60"/>
    </location>
</feature>
<feature type="transmembrane region" description="Helical" evidence="8">
    <location>
        <begin position="287"/>
        <end position="310"/>
    </location>
</feature>
<dbReference type="eggNOG" id="COG0679">
    <property type="taxonomic scope" value="Bacteria"/>
</dbReference>
<evidence type="ECO:0000256" key="3">
    <source>
        <dbReference type="ARBA" id="ARBA00022448"/>
    </source>
</evidence>
<evidence type="ECO:0000256" key="6">
    <source>
        <dbReference type="ARBA" id="ARBA00022989"/>
    </source>
</evidence>
<gene>
    <name evidence="9" type="ORF">ADIMK_1368</name>
</gene>